<keyword evidence="3" id="KW-1185">Reference proteome</keyword>
<dbReference type="AlphaFoldDB" id="A0A2P4ZPB1"/>
<evidence type="ECO:0000313" key="2">
    <source>
        <dbReference type="EMBL" id="PON26129.1"/>
    </source>
</evidence>
<dbReference type="GeneID" id="29983556"/>
<name>A0A2P4ZPB1_9HYPO</name>
<accession>A0A2P4ZPB1</accession>
<dbReference type="RefSeq" id="XP_018663170.1">
    <property type="nucleotide sequence ID" value="XM_018803473.1"/>
</dbReference>
<dbReference type="EMBL" id="JPDN02000015">
    <property type="protein sequence ID" value="PON26129.1"/>
    <property type="molecule type" value="Genomic_DNA"/>
</dbReference>
<dbReference type="Proteomes" id="UP000054821">
    <property type="component" value="Unassembled WGS sequence"/>
</dbReference>
<gene>
    <name evidence="2" type="ORF">TGAM01_v205073</name>
</gene>
<proteinExistence type="predicted"/>
<protein>
    <submittedName>
        <fullName evidence="2">Uncharacterized protein</fullName>
    </submittedName>
</protein>
<organism evidence="2 3">
    <name type="scientific">Trichoderma gamsii</name>
    <dbReference type="NCBI Taxonomy" id="398673"/>
    <lineage>
        <taxon>Eukaryota</taxon>
        <taxon>Fungi</taxon>
        <taxon>Dikarya</taxon>
        <taxon>Ascomycota</taxon>
        <taxon>Pezizomycotina</taxon>
        <taxon>Sordariomycetes</taxon>
        <taxon>Hypocreomycetidae</taxon>
        <taxon>Hypocreales</taxon>
        <taxon>Hypocreaceae</taxon>
        <taxon>Trichoderma</taxon>
    </lineage>
</organism>
<feature type="region of interest" description="Disordered" evidence="1">
    <location>
        <begin position="1"/>
        <end position="23"/>
    </location>
</feature>
<evidence type="ECO:0000256" key="1">
    <source>
        <dbReference type="SAM" id="MobiDB-lite"/>
    </source>
</evidence>
<comment type="caution">
    <text evidence="2">The sequence shown here is derived from an EMBL/GenBank/DDBJ whole genome shotgun (WGS) entry which is preliminary data.</text>
</comment>
<sequence>MSDGLSQPLDAVSGPKPGSDSMNAERLVSERGGEAATLDSDFCKALQGIETHGYLKSYFTLPEHARSGLSVYHVGDIALPLGEIQARQIMGQAKPPGLDILPWELNSTQFKLDYSVWEGRLKALYRHIAPGLGQGQDWIDSIRAEPSAVLLMEKGAAPDLGYNRDGAGYIMVYLPTADLQGGRIVTEVGGRAKIVFNPNKTEEHFASWFPSSRPQPVKSGRALAIQFTFVPIKGNISGTALLWRNETRAIRHTLKRWLSKDAGSRERVALYRPIVRNARSGKLCLKELRMADDGQLQILNKISDNFGFKLYLGHIERDQKQREDSGAYEDIQGGTRIAKLLDLDGRLVTKNLRLDEAHVPKGFFDCIRNWESLWSQSKLLVHKGFMEFFVVVPCDAIVPFFVQRGGDNDLSAKEGIPKALGAYARMCLKSQCSKSTLSVFQELCELMWDPPRNASEGDTQSLFSKHKPEFHKNDLIDVFKATIQLKWYPWFEKIAAAHEGALSTSFFGWVPEYFHRSTVKIDKWFGPLEKGLSAAVLSYPRAKQQVRAVETLFPIIMADTGRLVPCPPECLIRWARQVLQECIKTCGSKKLDRKDGEALVKLALYFDDPIAVISQVGNEIDPGSKPDAYLGFINEIDLFGRYDWISYEQSRELYCEASRAFITSTAFAQIHGKEKDDSNEADFLSRFVFGGSGAEFPMEHDESGSDDGIADEMMDSDNDFLEDYMPGARNYMPDGIDSDMDLDEPGLDPWGYEAHSHNHNHRDYKAYKAYQEFELNGGKPETEVVESQVQSATLGLWLQQVMNTSTKYDDILSLALSKIGEVAPQISSADFHTLWFPVLRAISPKLGRLSLERAKDSNTLLWRKSIYTLVKAYLDNHVGKWPRRPKLAQKGVECDCADCKGLNVFLADVSVKTGHFLASKKRTTHLVRVTSKEDTDIYTERKEVEGNPQKEELVLTKSRKKMLATARMAWRERRDEATKQLGTFEQKHLAAMLGPEWMTLFSMAHLGGPSLSDLDMRRALRLKTERENIPRGPAYMDPSTIAMFFGGLPSMSMGENYNYMYI</sequence>
<reference evidence="2 3" key="1">
    <citation type="journal article" date="2016" name="Genome Announc.">
        <title>Draft Whole-Genome Sequence of Trichoderma gamsii T6085, a Promising Biocontrol Agent of Fusarium Head Blight on Wheat.</title>
        <authorList>
            <person name="Baroncelli R."/>
            <person name="Zapparata A."/>
            <person name="Piaggeschi G."/>
            <person name="Sarrocco S."/>
            <person name="Vannacci G."/>
        </authorList>
    </citation>
    <scope>NUCLEOTIDE SEQUENCE [LARGE SCALE GENOMIC DNA]</scope>
    <source>
        <strain evidence="2 3">T6085</strain>
    </source>
</reference>
<evidence type="ECO:0000313" key="3">
    <source>
        <dbReference type="Proteomes" id="UP000054821"/>
    </source>
</evidence>